<dbReference type="AlphaFoldDB" id="A0A9N8ZL11"/>
<dbReference type="EMBL" id="CAJVQA010001011">
    <property type="protein sequence ID" value="CAG8499391.1"/>
    <property type="molecule type" value="Genomic_DNA"/>
</dbReference>
<organism evidence="1 2">
    <name type="scientific">Cetraspora pellucida</name>
    <dbReference type="NCBI Taxonomy" id="1433469"/>
    <lineage>
        <taxon>Eukaryota</taxon>
        <taxon>Fungi</taxon>
        <taxon>Fungi incertae sedis</taxon>
        <taxon>Mucoromycota</taxon>
        <taxon>Glomeromycotina</taxon>
        <taxon>Glomeromycetes</taxon>
        <taxon>Diversisporales</taxon>
        <taxon>Gigasporaceae</taxon>
        <taxon>Cetraspora</taxon>
    </lineage>
</organism>
<keyword evidence="2" id="KW-1185">Reference proteome</keyword>
<evidence type="ECO:0000313" key="2">
    <source>
        <dbReference type="Proteomes" id="UP000789759"/>
    </source>
</evidence>
<name>A0A9N8ZL11_9GLOM</name>
<reference evidence="1" key="1">
    <citation type="submission" date="2021-06" db="EMBL/GenBank/DDBJ databases">
        <authorList>
            <person name="Kallberg Y."/>
            <person name="Tangrot J."/>
            <person name="Rosling A."/>
        </authorList>
    </citation>
    <scope>NUCLEOTIDE SEQUENCE</scope>
    <source>
        <strain evidence="1">FL966</strain>
    </source>
</reference>
<protein>
    <submittedName>
        <fullName evidence="1">16110_t:CDS:1</fullName>
    </submittedName>
</protein>
<sequence length="169" mass="20047">MFFFSYCYNNNISICYNTYLALTKIDYTYLENLKQHLQKHGLEEHIYGNTERASKNMNCIEYEKKLEFINNYLAYLSYIQKECNYYNINIKNAVEDDKHNQNIIGPECTNTILIATNRLLCNTDNFSYTQQTNYVINEAEMPNNSKQDKSVNSTLSLVWHAIKKYNHQE</sequence>
<accession>A0A9N8ZL11</accession>
<feature type="non-terminal residue" evidence="1">
    <location>
        <position position="169"/>
    </location>
</feature>
<dbReference type="Proteomes" id="UP000789759">
    <property type="component" value="Unassembled WGS sequence"/>
</dbReference>
<evidence type="ECO:0000313" key="1">
    <source>
        <dbReference type="EMBL" id="CAG8499391.1"/>
    </source>
</evidence>
<comment type="caution">
    <text evidence="1">The sequence shown here is derived from an EMBL/GenBank/DDBJ whole genome shotgun (WGS) entry which is preliminary data.</text>
</comment>
<gene>
    <name evidence="1" type="ORF">CPELLU_LOCUS2374</name>
</gene>
<proteinExistence type="predicted"/>